<dbReference type="GO" id="GO:0016810">
    <property type="term" value="F:hydrolase activity, acting on carbon-nitrogen (but not peptide) bonds"/>
    <property type="evidence" value="ECO:0007669"/>
    <property type="project" value="InterPro"/>
</dbReference>
<evidence type="ECO:0000313" key="1">
    <source>
        <dbReference type="EMBL" id="SVC10502.1"/>
    </source>
</evidence>
<dbReference type="SUPFAM" id="SSF51338">
    <property type="entry name" value="Composite domain of metallo-dependent hydrolases"/>
    <property type="match status" value="1"/>
</dbReference>
<proteinExistence type="predicted"/>
<dbReference type="InterPro" id="IPR020043">
    <property type="entry name" value="Deacetylase_Atu3266-like"/>
</dbReference>
<feature type="non-terminal residue" evidence="1">
    <location>
        <position position="283"/>
    </location>
</feature>
<dbReference type="SUPFAM" id="SSF51556">
    <property type="entry name" value="Metallo-dependent hydrolases"/>
    <property type="match status" value="1"/>
</dbReference>
<dbReference type="EMBL" id="UINC01073825">
    <property type="protein sequence ID" value="SVC10502.1"/>
    <property type="molecule type" value="Genomic_DNA"/>
</dbReference>
<protein>
    <recommendedName>
        <fullName evidence="2">Amidohydrolase-related domain-containing protein</fullName>
    </recommendedName>
</protein>
<gene>
    <name evidence="1" type="ORF">METZ01_LOCUS263356</name>
</gene>
<reference evidence="1" key="1">
    <citation type="submission" date="2018-05" db="EMBL/GenBank/DDBJ databases">
        <authorList>
            <person name="Lanie J.A."/>
            <person name="Ng W.-L."/>
            <person name="Kazmierczak K.M."/>
            <person name="Andrzejewski T.M."/>
            <person name="Davidsen T.M."/>
            <person name="Wayne K.J."/>
            <person name="Tettelin H."/>
            <person name="Glass J.I."/>
            <person name="Rusch D."/>
            <person name="Podicherti R."/>
            <person name="Tsui H.-C.T."/>
            <person name="Winkler M.E."/>
        </authorList>
    </citation>
    <scope>NUCLEOTIDE SEQUENCE</scope>
</reference>
<dbReference type="PROSITE" id="PS51318">
    <property type="entry name" value="TAT"/>
    <property type="match status" value="1"/>
</dbReference>
<dbReference type="PANTHER" id="PTHR42717">
    <property type="entry name" value="DIHYDROOROTASE-RELATED"/>
    <property type="match status" value="1"/>
</dbReference>
<dbReference type="AlphaFoldDB" id="A0A382JGM4"/>
<sequence>MVNRRQFVYSATASVIALGRGPAAFAAEYDLIIKGGRIVDPSLHVNAILDLAITGGRIASIDNNIDADAVEVIDATGKLVVPGLLDVHSHYARDDEGPRICLSDGVTGWVDAGSEGADQIDDMVAIARAAPQPARVLLNIGREGILPNGDTHELALADVEAAKAAIARHRDYVIGVKARLTEGVAAEDIEVLRRAQEVATFFNLPLMIHMGQTASPFSVLVEQLKPGDIVTHMLAPPPNAIIDNDGQIFPEVLAARRRGVWFDVANGRTGHLLWDTFDRIMDA</sequence>
<dbReference type="InterPro" id="IPR011059">
    <property type="entry name" value="Metal-dep_hydrolase_composite"/>
</dbReference>
<dbReference type="Gene3D" id="3.20.20.140">
    <property type="entry name" value="Metal-dependent hydrolases"/>
    <property type="match status" value="1"/>
</dbReference>
<organism evidence="1">
    <name type="scientific">marine metagenome</name>
    <dbReference type="NCBI Taxonomy" id="408172"/>
    <lineage>
        <taxon>unclassified sequences</taxon>
        <taxon>metagenomes</taxon>
        <taxon>ecological metagenomes</taxon>
    </lineage>
</organism>
<evidence type="ECO:0008006" key="2">
    <source>
        <dbReference type="Google" id="ProtNLM"/>
    </source>
</evidence>
<dbReference type="Gene3D" id="2.30.40.10">
    <property type="entry name" value="Urease, subunit C, domain 1"/>
    <property type="match status" value="1"/>
</dbReference>
<name>A0A382JGM4_9ZZZZ</name>
<dbReference type="PANTHER" id="PTHR42717:SF1">
    <property type="entry name" value="IMIDAZOLONEPROPIONASE AND RELATED AMIDOHYDROLASES"/>
    <property type="match status" value="1"/>
</dbReference>
<dbReference type="GO" id="GO:0019213">
    <property type="term" value="F:deacetylase activity"/>
    <property type="evidence" value="ECO:0007669"/>
    <property type="project" value="InterPro"/>
</dbReference>
<dbReference type="InterPro" id="IPR032466">
    <property type="entry name" value="Metal_Hydrolase"/>
</dbReference>
<accession>A0A382JGM4</accession>
<dbReference type="InterPro" id="IPR006311">
    <property type="entry name" value="TAT_signal"/>
</dbReference>